<dbReference type="EMBL" id="JADQDP010000003">
    <property type="protein sequence ID" value="MBF9142885.1"/>
    <property type="molecule type" value="Genomic_DNA"/>
</dbReference>
<dbReference type="InterPro" id="IPR028011">
    <property type="entry name" value="DUF4476"/>
</dbReference>
<feature type="compositionally biased region" description="Low complexity" evidence="1">
    <location>
        <begin position="150"/>
        <end position="185"/>
    </location>
</feature>
<reference evidence="4 5" key="1">
    <citation type="submission" date="2020-11" db="EMBL/GenBank/DDBJ databases">
        <authorList>
            <person name="Kim M.K."/>
        </authorList>
    </citation>
    <scope>NUCLEOTIDE SEQUENCE [LARGE SCALE GENOMIC DNA]</scope>
    <source>
        <strain evidence="4 5">BT439</strain>
    </source>
</reference>
<dbReference type="RefSeq" id="WP_196287224.1">
    <property type="nucleotide sequence ID" value="NZ_JADQDP010000003.1"/>
</dbReference>
<dbReference type="Proteomes" id="UP000645610">
    <property type="component" value="Unassembled WGS sequence"/>
</dbReference>
<keyword evidence="2" id="KW-0732">Signal</keyword>
<dbReference type="Pfam" id="PF14771">
    <property type="entry name" value="DUF4476"/>
    <property type="match status" value="1"/>
</dbReference>
<gene>
    <name evidence="4" type="ORF">I2I01_14650</name>
</gene>
<organism evidence="4 5">
    <name type="scientific">Hymenobacter properus</name>
    <dbReference type="NCBI Taxonomy" id="2791026"/>
    <lineage>
        <taxon>Bacteria</taxon>
        <taxon>Pseudomonadati</taxon>
        <taxon>Bacteroidota</taxon>
        <taxon>Cytophagia</taxon>
        <taxon>Cytophagales</taxon>
        <taxon>Hymenobacteraceae</taxon>
        <taxon>Hymenobacter</taxon>
    </lineage>
</organism>
<comment type="caution">
    <text evidence="4">The sequence shown here is derived from an EMBL/GenBank/DDBJ whole genome shotgun (WGS) entry which is preliminary data.</text>
</comment>
<accession>A0A931BNX1</accession>
<proteinExistence type="predicted"/>
<feature type="signal peptide" evidence="2">
    <location>
        <begin position="1"/>
        <end position="21"/>
    </location>
</feature>
<feature type="region of interest" description="Disordered" evidence="1">
    <location>
        <begin position="138"/>
        <end position="185"/>
    </location>
</feature>
<sequence length="335" mass="35116">MKKALLLAIASLFSTVAPALAYPPPAANVNFVSERGVPFDLVLDGRLVTRGGARQVHVDQLMPGQHWADFTVPAGYGRVVRFRSQVWLQPGVETSYALIARPGRPLGLQQVGAVALYGPARGGYGGYYNNPGYGGQYNSPQPYGQGGYGNPAPGSAYPSGPNGNYPNNGYPNANPNGGYSTPNGNGPYGGNNGGYGNNPNGPVGGYGTPNGGYNNGSNGGYNNGPGGAYPGTVTSSYRMMAPADVNALAQTMQQRITEVSKLNAAKEGLNQRALQADDLNRLLRSLNSEACRIDLAKFAYSHVSDPENFGRVYEAFETEAGANAVEQAVREGGQQ</sequence>
<protein>
    <submittedName>
        <fullName evidence="4">DUF4476 domain-containing protein</fullName>
    </submittedName>
</protein>
<evidence type="ECO:0000313" key="5">
    <source>
        <dbReference type="Proteomes" id="UP000645610"/>
    </source>
</evidence>
<evidence type="ECO:0000259" key="3">
    <source>
        <dbReference type="Pfam" id="PF14771"/>
    </source>
</evidence>
<dbReference type="AlphaFoldDB" id="A0A931BNX1"/>
<evidence type="ECO:0000256" key="1">
    <source>
        <dbReference type="SAM" id="MobiDB-lite"/>
    </source>
</evidence>
<name>A0A931BNX1_9BACT</name>
<feature type="chain" id="PRO_5036744742" evidence="2">
    <location>
        <begin position="22"/>
        <end position="335"/>
    </location>
</feature>
<evidence type="ECO:0000256" key="2">
    <source>
        <dbReference type="SAM" id="SignalP"/>
    </source>
</evidence>
<evidence type="ECO:0000313" key="4">
    <source>
        <dbReference type="EMBL" id="MBF9142885.1"/>
    </source>
</evidence>
<feature type="domain" description="DUF4476" evidence="3">
    <location>
        <begin position="240"/>
        <end position="326"/>
    </location>
</feature>
<keyword evidence="5" id="KW-1185">Reference proteome</keyword>